<accession>B8IHB5</accession>
<evidence type="ECO:0000313" key="2">
    <source>
        <dbReference type="Proteomes" id="UP000008207"/>
    </source>
</evidence>
<gene>
    <name evidence="1" type="ordered locus">Mnod_4950</name>
</gene>
<sequence>MPAMVDPCEPVLLVLRTAEETPLCIGGLLRGQGYRVLDAVEPNLPPGLTRPGFGASVIDLVLMSPAMGRSPGLPAVLTSLVRAWPDLPVIVLPGDVPGASDGDGGDGLDALCDGVDAIILASAERRAASALRLRARA</sequence>
<keyword evidence="2" id="KW-1185">Reference proteome</keyword>
<dbReference type="EMBL" id="CP001349">
    <property type="protein sequence ID" value="ACL59807.1"/>
    <property type="molecule type" value="Genomic_DNA"/>
</dbReference>
<evidence type="ECO:0008006" key="3">
    <source>
        <dbReference type="Google" id="ProtNLM"/>
    </source>
</evidence>
<dbReference type="AlphaFoldDB" id="B8IHB5"/>
<reference evidence="1 2" key="1">
    <citation type="submission" date="2009-01" db="EMBL/GenBank/DDBJ databases">
        <title>Complete sequence of chromosome of Methylobacterium nodulans ORS 2060.</title>
        <authorList>
            <consortium name="US DOE Joint Genome Institute"/>
            <person name="Lucas S."/>
            <person name="Copeland A."/>
            <person name="Lapidus A."/>
            <person name="Glavina del Rio T."/>
            <person name="Dalin E."/>
            <person name="Tice H."/>
            <person name="Bruce D."/>
            <person name="Goodwin L."/>
            <person name="Pitluck S."/>
            <person name="Sims D."/>
            <person name="Brettin T."/>
            <person name="Detter J.C."/>
            <person name="Han C."/>
            <person name="Larimer F."/>
            <person name="Land M."/>
            <person name="Hauser L."/>
            <person name="Kyrpides N."/>
            <person name="Ivanova N."/>
            <person name="Marx C.J."/>
            <person name="Richardson P."/>
        </authorList>
    </citation>
    <scope>NUCLEOTIDE SEQUENCE [LARGE SCALE GENOMIC DNA]</scope>
    <source>
        <strain evidence="2">LMG 21967 / CNCM I-2342 / ORS 2060</strain>
    </source>
</reference>
<dbReference type="HOGENOM" id="CLU_1862845_0_0_5"/>
<dbReference type="Proteomes" id="UP000008207">
    <property type="component" value="Chromosome"/>
</dbReference>
<name>B8IHB5_METNO</name>
<protein>
    <recommendedName>
        <fullName evidence="3">Response regulator receiver protein</fullName>
    </recommendedName>
</protein>
<evidence type="ECO:0000313" key="1">
    <source>
        <dbReference type="EMBL" id="ACL59807.1"/>
    </source>
</evidence>
<dbReference type="STRING" id="460265.Mnod_4950"/>
<dbReference type="KEGG" id="mno:Mnod_4950"/>
<proteinExistence type="predicted"/>
<organism evidence="1 2">
    <name type="scientific">Methylobacterium nodulans (strain LMG 21967 / CNCM I-2342 / ORS 2060)</name>
    <dbReference type="NCBI Taxonomy" id="460265"/>
    <lineage>
        <taxon>Bacteria</taxon>
        <taxon>Pseudomonadati</taxon>
        <taxon>Pseudomonadota</taxon>
        <taxon>Alphaproteobacteria</taxon>
        <taxon>Hyphomicrobiales</taxon>
        <taxon>Methylobacteriaceae</taxon>
        <taxon>Methylobacterium</taxon>
    </lineage>
</organism>